<protein>
    <submittedName>
        <fullName evidence="2">Uncharacterized protein</fullName>
    </submittedName>
</protein>
<evidence type="ECO:0000256" key="1">
    <source>
        <dbReference type="SAM" id="MobiDB-lite"/>
    </source>
</evidence>
<name>A0A8H7SC48_9FUNG</name>
<accession>A0A8H7SC48</accession>
<sequence>MQATGSRSPAQIFQALINYAQPVVTHHQQNRLESPIKQGGGLVQIHNAIEGQTSVSPYKLELNDTQFFEPEKLLYIKNKSPVQRIYYLEHQPAAAIAGYDFSKSAVPRYRPLHVNANATVQFEYTEVTIEPNSTQSIHIRFNPPSTDLSTTSPRYRYYYKHLLYGGYIKISSIRKNQKDLDNKEVEEIIHVPYMGALDNQRDLPIFDTVKGYPRIEPTNKTAFSFRHRNDLLYLHIRLGNPTARLRTVLVNQENKRLGTLVDGYQKWVSRNDHTDKMYTLEWDGKIILPSSVSSSRRLSTIRSGNSMVNAHHHNYNNNSTRTIDSQQQEKQQHYDKKAVVQRVVPPGRYKIRVSALKIFGDPLLKDDWEIWYSPEFDIV</sequence>
<reference evidence="2 3" key="1">
    <citation type="submission" date="2020-12" db="EMBL/GenBank/DDBJ databases">
        <title>Metabolic potential, ecology and presence of endohyphal bacteria is reflected in genomic diversity of Mucoromycotina.</title>
        <authorList>
            <person name="Muszewska A."/>
            <person name="Okrasinska A."/>
            <person name="Steczkiewicz K."/>
            <person name="Drgas O."/>
            <person name="Orlowska M."/>
            <person name="Perlinska-Lenart U."/>
            <person name="Aleksandrzak-Piekarczyk T."/>
            <person name="Szatraj K."/>
            <person name="Zielenkiewicz U."/>
            <person name="Pilsyk S."/>
            <person name="Malc E."/>
            <person name="Mieczkowski P."/>
            <person name="Kruszewska J.S."/>
            <person name="Biernat P."/>
            <person name="Pawlowska J."/>
        </authorList>
    </citation>
    <scope>NUCLEOTIDE SEQUENCE [LARGE SCALE GENOMIC DNA]</scope>
    <source>
        <strain evidence="2 3">CBS 142.35</strain>
    </source>
</reference>
<feature type="compositionally biased region" description="Polar residues" evidence="1">
    <location>
        <begin position="315"/>
        <end position="329"/>
    </location>
</feature>
<comment type="caution">
    <text evidence="2">The sequence shown here is derived from an EMBL/GenBank/DDBJ whole genome shotgun (WGS) entry which is preliminary data.</text>
</comment>
<proteinExistence type="predicted"/>
<dbReference type="OrthoDB" id="2278604at2759"/>
<dbReference type="EMBL" id="JAEPRB010000027">
    <property type="protein sequence ID" value="KAG2225537.1"/>
    <property type="molecule type" value="Genomic_DNA"/>
</dbReference>
<feature type="region of interest" description="Disordered" evidence="1">
    <location>
        <begin position="314"/>
        <end position="336"/>
    </location>
</feature>
<gene>
    <name evidence="2" type="ORF">INT45_010364</name>
</gene>
<evidence type="ECO:0000313" key="2">
    <source>
        <dbReference type="EMBL" id="KAG2225537.1"/>
    </source>
</evidence>
<dbReference type="AlphaFoldDB" id="A0A8H7SC48"/>
<keyword evidence="3" id="KW-1185">Reference proteome</keyword>
<evidence type="ECO:0000313" key="3">
    <source>
        <dbReference type="Proteomes" id="UP000646827"/>
    </source>
</evidence>
<organism evidence="2 3">
    <name type="scientific">Circinella minor</name>
    <dbReference type="NCBI Taxonomy" id="1195481"/>
    <lineage>
        <taxon>Eukaryota</taxon>
        <taxon>Fungi</taxon>
        <taxon>Fungi incertae sedis</taxon>
        <taxon>Mucoromycota</taxon>
        <taxon>Mucoromycotina</taxon>
        <taxon>Mucoromycetes</taxon>
        <taxon>Mucorales</taxon>
        <taxon>Lichtheimiaceae</taxon>
        <taxon>Circinella</taxon>
    </lineage>
</organism>
<dbReference type="Proteomes" id="UP000646827">
    <property type="component" value="Unassembled WGS sequence"/>
</dbReference>